<evidence type="ECO:0000256" key="1">
    <source>
        <dbReference type="SAM" id="MobiDB-lite"/>
    </source>
</evidence>
<keyword evidence="3" id="KW-1185">Reference proteome</keyword>
<organism evidence="2 3">
    <name type="scientific">Pleuronectes platessa</name>
    <name type="common">European plaice</name>
    <dbReference type="NCBI Taxonomy" id="8262"/>
    <lineage>
        <taxon>Eukaryota</taxon>
        <taxon>Metazoa</taxon>
        <taxon>Chordata</taxon>
        <taxon>Craniata</taxon>
        <taxon>Vertebrata</taxon>
        <taxon>Euteleostomi</taxon>
        <taxon>Actinopterygii</taxon>
        <taxon>Neopterygii</taxon>
        <taxon>Teleostei</taxon>
        <taxon>Neoteleostei</taxon>
        <taxon>Acanthomorphata</taxon>
        <taxon>Carangaria</taxon>
        <taxon>Pleuronectiformes</taxon>
        <taxon>Pleuronectoidei</taxon>
        <taxon>Pleuronectidae</taxon>
        <taxon>Pleuronectes</taxon>
    </lineage>
</organism>
<dbReference type="Proteomes" id="UP001153269">
    <property type="component" value="Unassembled WGS sequence"/>
</dbReference>
<feature type="compositionally biased region" description="Basic and acidic residues" evidence="1">
    <location>
        <begin position="58"/>
        <end position="77"/>
    </location>
</feature>
<comment type="caution">
    <text evidence="2">The sequence shown here is derived from an EMBL/GenBank/DDBJ whole genome shotgun (WGS) entry which is preliminary data.</text>
</comment>
<accession>A0A9N7Z5K8</accession>
<feature type="region of interest" description="Disordered" evidence="1">
    <location>
        <begin position="1"/>
        <end position="102"/>
    </location>
</feature>
<dbReference type="AlphaFoldDB" id="A0A9N7Z5K8"/>
<sequence>MSSHHQHGRPDGLGDALPQLGGGARLVEPPGELPRLGWSRRSHGTEHLSSEFQRTRPRRCDSEESRAPGNVRRDAGRRLLGSTAAGEEHPEPASPRPVRGAP</sequence>
<evidence type="ECO:0000313" key="3">
    <source>
        <dbReference type="Proteomes" id="UP001153269"/>
    </source>
</evidence>
<name>A0A9N7Z5K8_PLEPL</name>
<evidence type="ECO:0000313" key="2">
    <source>
        <dbReference type="EMBL" id="CAB1450632.1"/>
    </source>
</evidence>
<reference evidence="2" key="1">
    <citation type="submission" date="2020-03" db="EMBL/GenBank/DDBJ databases">
        <authorList>
            <person name="Weist P."/>
        </authorList>
    </citation>
    <scope>NUCLEOTIDE SEQUENCE</scope>
</reference>
<dbReference type="EMBL" id="CADEAL010004060">
    <property type="protein sequence ID" value="CAB1450632.1"/>
    <property type="molecule type" value="Genomic_DNA"/>
</dbReference>
<gene>
    <name evidence="2" type="ORF">PLEPLA_LOCUS38324</name>
</gene>
<proteinExistence type="predicted"/>
<protein>
    <submittedName>
        <fullName evidence="2">Uncharacterized protein</fullName>
    </submittedName>
</protein>